<evidence type="ECO:0000256" key="1">
    <source>
        <dbReference type="SAM" id="Phobius"/>
    </source>
</evidence>
<keyword evidence="1" id="KW-1133">Transmembrane helix</keyword>
<sequence length="51" mass="5623">MKEVALHALHIGGKLMLAYIALLAAREQVPYYGWFVFLAVAYALGTSLKVN</sequence>
<feature type="transmembrane region" description="Helical" evidence="1">
    <location>
        <begin position="7"/>
        <end position="25"/>
    </location>
</feature>
<protein>
    <submittedName>
        <fullName evidence="2">Uncharacterized protein</fullName>
    </submittedName>
</protein>
<accession>A0A8S5NP76</accession>
<feature type="transmembrane region" description="Helical" evidence="1">
    <location>
        <begin position="31"/>
        <end position="50"/>
    </location>
</feature>
<keyword evidence="1" id="KW-0812">Transmembrane</keyword>
<evidence type="ECO:0000313" key="2">
    <source>
        <dbReference type="EMBL" id="DAD96074.1"/>
    </source>
</evidence>
<keyword evidence="1" id="KW-0472">Membrane</keyword>
<proteinExistence type="predicted"/>
<dbReference type="EMBL" id="BK015208">
    <property type="protein sequence ID" value="DAD96074.1"/>
    <property type="molecule type" value="Genomic_DNA"/>
</dbReference>
<organism evidence="2">
    <name type="scientific">Myoviridae sp. ctpjm1</name>
    <dbReference type="NCBI Taxonomy" id="2826699"/>
    <lineage>
        <taxon>Viruses</taxon>
        <taxon>Duplodnaviria</taxon>
        <taxon>Heunggongvirae</taxon>
        <taxon>Uroviricota</taxon>
        <taxon>Caudoviricetes</taxon>
    </lineage>
</organism>
<name>A0A8S5NP76_9CAUD</name>
<reference evidence="2" key="1">
    <citation type="journal article" date="2021" name="Proc. Natl. Acad. Sci. U.S.A.">
        <title>A Catalog of Tens of Thousands of Viruses from Human Metagenomes Reveals Hidden Associations with Chronic Diseases.</title>
        <authorList>
            <person name="Tisza M.J."/>
            <person name="Buck C.B."/>
        </authorList>
    </citation>
    <scope>NUCLEOTIDE SEQUENCE</scope>
    <source>
        <strain evidence="2">Ctpjm1</strain>
    </source>
</reference>